<feature type="compositionally biased region" description="Polar residues" evidence="5">
    <location>
        <begin position="246"/>
        <end position="260"/>
    </location>
</feature>
<dbReference type="GO" id="GO:0060076">
    <property type="term" value="C:excitatory synapse"/>
    <property type="evidence" value="ECO:0007669"/>
    <property type="project" value="TreeGrafter"/>
</dbReference>
<keyword evidence="4 6" id="KW-0472">Membrane</keyword>
<keyword evidence="3 6" id="KW-1133">Transmembrane helix</keyword>
<dbReference type="GO" id="GO:0098700">
    <property type="term" value="P:neurotransmitter loading into synaptic vesicle"/>
    <property type="evidence" value="ECO:0007669"/>
    <property type="project" value="TreeGrafter"/>
</dbReference>
<dbReference type="Proteomes" id="UP000295192">
    <property type="component" value="Unassembled WGS sequence"/>
</dbReference>
<dbReference type="GO" id="GO:0005326">
    <property type="term" value="F:neurotransmitter transmembrane transporter activity"/>
    <property type="evidence" value="ECO:0007669"/>
    <property type="project" value="TreeGrafter"/>
</dbReference>
<evidence type="ECO:0000313" key="7">
    <source>
        <dbReference type="EMBL" id="TDG53485.1"/>
    </source>
</evidence>
<organism evidence="7 8">
    <name type="scientific">Drosophila navojoa</name>
    <name type="common">Fruit fly</name>
    <dbReference type="NCBI Taxonomy" id="7232"/>
    <lineage>
        <taxon>Eukaryota</taxon>
        <taxon>Metazoa</taxon>
        <taxon>Ecdysozoa</taxon>
        <taxon>Arthropoda</taxon>
        <taxon>Hexapoda</taxon>
        <taxon>Insecta</taxon>
        <taxon>Pterygota</taxon>
        <taxon>Neoptera</taxon>
        <taxon>Endopterygota</taxon>
        <taxon>Diptera</taxon>
        <taxon>Brachycera</taxon>
        <taxon>Muscomorpha</taxon>
        <taxon>Ephydroidea</taxon>
        <taxon>Drosophilidae</taxon>
        <taxon>Drosophila</taxon>
    </lineage>
</organism>
<evidence type="ECO:0000256" key="4">
    <source>
        <dbReference type="ARBA" id="ARBA00023136"/>
    </source>
</evidence>
<proteinExistence type="predicted"/>
<dbReference type="AlphaFoldDB" id="A0A484C239"/>
<keyword evidence="2 6" id="KW-0812">Transmembrane</keyword>
<protein>
    <recommendedName>
        <fullName evidence="9">Major facilitator superfamily (MFS) profile domain-containing protein</fullName>
    </recommendedName>
</protein>
<feature type="transmembrane region" description="Helical" evidence="6">
    <location>
        <begin position="93"/>
        <end position="113"/>
    </location>
</feature>
<dbReference type="SUPFAM" id="SSF103473">
    <property type="entry name" value="MFS general substrate transporter"/>
    <property type="match status" value="1"/>
</dbReference>
<dbReference type="PANTHER" id="PTHR11662">
    <property type="entry name" value="SOLUTE CARRIER FAMILY 17"/>
    <property type="match status" value="1"/>
</dbReference>
<dbReference type="GO" id="GO:0035249">
    <property type="term" value="P:synaptic transmission, glutamatergic"/>
    <property type="evidence" value="ECO:0007669"/>
    <property type="project" value="TreeGrafter"/>
</dbReference>
<keyword evidence="8" id="KW-1185">Reference proteome</keyword>
<dbReference type="InterPro" id="IPR050382">
    <property type="entry name" value="MFS_Na/Anion_cotransporter"/>
</dbReference>
<evidence type="ECO:0008006" key="9">
    <source>
        <dbReference type="Google" id="ProtNLM"/>
    </source>
</evidence>
<dbReference type="InterPro" id="IPR036259">
    <property type="entry name" value="MFS_trans_sf"/>
</dbReference>
<evidence type="ECO:0000256" key="3">
    <source>
        <dbReference type="ARBA" id="ARBA00022989"/>
    </source>
</evidence>
<sequence length="268" mass="28174">MKGLTAFKEKATGVFSGQTFCPNARLMGAPIVAQVKARPQQPSADSNSAFAAAKTAAPTGAMFALTCGVAFSGFAISGYNVNHLDIAPRYASILMGLSNGIGTLAGIIVPYALDGLIQRNPTGCWTTVFTLAACVHLIGCTFYGIFASGELQPWAEPPPEEQQVWAPPAGAITHGDDPSQAGMMGNYMKETSFGAPEYTEQSQMQQPNAISYGATGHVANNPFALAAGAPIAEEPAQPSEGYGYTDYTQAQAMPSTNPYEQQAYQQQQ</sequence>
<feature type="region of interest" description="Disordered" evidence="5">
    <location>
        <begin position="229"/>
        <end position="268"/>
    </location>
</feature>
<dbReference type="GO" id="GO:0005313">
    <property type="term" value="F:L-glutamate transmembrane transporter activity"/>
    <property type="evidence" value="ECO:0007669"/>
    <property type="project" value="TreeGrafter"/>
</dbReference>
<dbReference type="PANTHER" id="PTHR11662:SF456">
    <property type="entry name" value="VESICULAR GLUTAMATE TRANSPORTER, ISOFORM A"/>
    <property type="match status" value="1"/>
</dbReference>
<comment type="subcellular location">
    <subcellularLocation>
        <location evidence="1">Membrane</location>
        <topology evidence="1">Multi-pass membrane protein</topology>
    </subcellularLocation>
</comment>
<name>A0A484C239_DRONA</name>
<dbReference type="OrthoDB" id="2985014at2759"/>
<evidence type="ECO:0000256" key="5">
    <source>
        <dbReference type="SAM" id="MobiDB-lite"/>
    </source>
</evidence>
<accession>A0A484C239</accession>
<comment type="caution">
    <text evidence="7">The sequence shown here is derived from an EMBL/GenBank/DDBJ whole genome shotgun (WGS) entry which is preliminary data.</text>
</comment>
<evidence type="ECO:0000256" key="2">
    <source>
        <dbReference type="ARBA" id="ARBA00022692"/>
    </source>
</evidence>
<dbReference type="GO" id="GO:0050803">
    <property type="term" value="P:regulation of synapse structure or activity"/>
    <property type="evidence" value="ECO:0007669"/>
    <property type="project" value="TreeGrafter"/>
</dbReference>
<evidence type="ECO:0000256" key="6">
    <source>
        <dbReference type="SAM" id="Phobius"/>
    </source>
</evidence>
<feature type="transmembrane region" description="Helical" evidence="6">
    <location>
        <begin position="61"/>
        <end position="81"/>
    </location>
</feature>
<dbReference type="STRING" id="7232.A0A484C239"/>
<dbReference type="EMBL" id="LSRL02000001">
    <property type="protein sequence ID" value="TDG53485.1"/>
    <property type="molecule type" value="Genomic_DNA"/>
</dbReference>
<reference evidence="7 8" key="1">
    <citation type="journal article" date="2019" name="J. Hered.">
        <title>An Improved Genome Assembly for Drosophila navojoa, the Basal Species in the mojavensis Cluster.</title>
        <authorList>
            <person name="Vanderlinde T."/>
            <person name="Dupim E.G."/>
            <person name="Nazario-Yepiz N.O."/>
            <person name="Carvalho A.B."/>
        </authorList>
    </citation>
    <scope>NUCLEOTIDE SEQUENCE [LARGE SCALE GENOMIC DNA]</scope>
    <source>
        <strain evidence="7">Navoj_Jal97</strain>
        <tissue evidence="7">Whole organism</tissue>
    </source>
</reference>
<gene>
    <name evidence="7" type="ORF">AWZ03_000300</name>
</gene>
<evidence type="ECO:0000313" key="8">
    <source>
        <dbReference type="Proteomes" id="UP000295192"/>
    </source>
</evidence>
<evidence type="ECO:0000256" key="1">
    <source>
        <dbReference type="ARBA" id="ARBA00004141"/>
    </source>
</evidence>
<dbReference type="GO" id="GO:0030672">
    <property type="term" value="C:synaptic vesicle membrane"/>
    <property type="evidence" value="ECO:0007669"/>
    <property type="project" value="TreeGrafter"/>
</dbReference>
<feature type="transmembrane region" description="Helical" evidence="6">
    <location>
        <begin position="125"/>
        <end position="146"/>
    </location>
</feature>